<proteinExistence type="inferred from homology"/>
<evidence type="ECO:0000313" key="12">
    <source>
        <dbReference type="Proteomes" id="UP000009047"/>
    </source>
</evidence>
<dbReference type="CDD" id="cd10030">
    <property type="entry name" value="UDG-F4_TTUDGA_SPO1dp_like"/>
    <property type="match status" value="1"/>
</dbReference>
<feature type="domain" description="Uracil-DNA glycosylase-like" evidence="10">
    <location>
        <begin position="82"/>
        <end position="232"/>
    </location>
</feature>
<dbReference type="PANTHER" id="PTHR33693:SF9">
    <property type="entry name" value="TYPE-4 URACIL-DNA GLYCOSYLASE"/>
    <property type="match status" value="1"/>
</dbReference>
<dbReference type="GO" id="GO:0097506">
    <property type="term" value="F:deaminated base DNA N-glycosylase activity"/>
    <property type="evidence" value="ECO:0007669"/>
    <property type="project" value="UniProtKB-ARBA"/>
</dbReference>
<evidence type="ECO:0000259" key="10">
    <source>
        <dbReference type="SMART" id="SM00986"/>
    </source>
</evidence>
<comment type="similarity">
    <text evidence="1">Belongs to the uracil-DNA glycosylase (UDG) superfamily. Type 4 (UDGa) family.</text>
</comment>
<dbReference type="eggNOG" id="COG1573">
    <property type="taxonomic scope" value="Bacteria"/>
</dbReference>
<dbReference type="GO" id="GO:0051539">
    <property type="term" value="F:4 iron, 4 sulfur cluster binding"/>
    <property type="evidence" value="ECO:0007669"/>
    <property type="project" value="UniProtKB-KW"/>
</dbReference>
<organism evidence="11 12">
    <name type="scientific">Desulfarculus baarsii (strain ATCC 33931 / DSM 2075 / LMG 7858 / VKM B-1802 / 2st14)</name>
    <dbReference type="NCBI Taxonomy" id="644282"/>
    <lineage>
        <taxon>Bacteria</taxon>
        <taxon>Pseudomonadati</taxon>
        <taxon>Thermodesulfobacteriota</taxon>
        <taxon>Desulfarculia</taxon>
        <taxon>Desulfarculales</taxon>
        <taxon>Desulfarculaceae</taxon>
        <taxon>Desulfarculus</taxon>
    </lineage>
</organism>
<dbReference type="InterPro" id="IPR005122">
    <property type="entry name" value="Uracil-DNA_glycosylase-like"/>
</dbReference>
<evidence type="ECO:0000256" key="3">
    <source>
        <dbReference type="ARBA" id="ARBA00022485"/>
    </source>
</evidence>
<keyword evidence="3" id="KW-0004">4Fe-4S</keyword>
<sequence>MSQALGQLAENLRCRRRLGLALTRGSADDLARLLALAGAAPSPVASVAAPPPDLPLELESMALAVGQCKRCPLAHGRNKAVFGQGPDDARLMFIGEAPGAQEDQQGLPFVGPAGRLLDNMLAAVGLRREAVYVTNIVKCRPPNNRDPRPEEVAACRPWLEAQARAVGPKVICTLGRPAALAVLGSDAPISALRGNWHEALGARVLPTFHPAYLLRSPQRKGQAYQDMKALALALKD</sequence>
<dbReference type="InterPro" id="IPR005273">
    <property type="entry name" value="Ura-DNA_glyco_family4"/>
</dbReference>
<evidence type="ECO:0000256" key="7">
    <source>
        <dbReference type="ARBA" id="ARBA00023004"/>
    </source>
</evidence>
<dbReference type="Gene3D" id="3.40.470.10">
    <property type="entry name" value="Uracil-DNA glycosylase-like domain"/>
    <property type="match status" value="1"/>
</dbReference>
<evidence type="ECO:0000313" key="11">
    <source>
        <dbReference type="EMBL" id="ADK84588.1"/>
    </source>
</evidence>
<evidence type="ECO:0000256" key="8">
    <source>
        <dbReference type="ARBA" id="ARBA00023014"/>
    </source>
</evidence>
<keyword evidence="7" id="KW-0408">Iron</keyword>
<evidence type="ECO:0000256" key="2">
    <source>
        <dbReference type="ARBA" id="ARBA00019403"/>
    </source>
</evidence>
<protein>
    <recommendedName>
        <fullName evidence="2">Type-4 uracil-DNA glycosylase</fullName>
    </recommendedName>
</protein>
<dbReference type="SMART" id="SM00986">
    <property type="entry name" value="UDG"/>
    <property type="match status" value="1"/>
</dbReference>
<keyword evidence="6" id="KW-0378">Hydrolase</keyword>
<keyword evidence="8" id="KW-0411">Iron-sulfur</keyword>
<dbReference type="SMART" id="SM00987">
    <property type="entry name" value="UreE_C"/>
    <property type="match status" value="1"/>
</dbReference>
<keyword evidence="5" id="KW-0227">DNA damage</keyword>
<name>E1QFX8_DESB2</name>
<gene>
    <name evidence="11" type="ordered locus">Deba_1220</name>
</gene>
<dbReference type="SUPFAM" id="SSF52141">
    <property type="entry name" value="Uracil-DNA glycosylase-like"/>
    <property type="match status" value="1"/>
</dbReference>
<dbReference type="KEGG" id="dbr:Deba_1220"/>
<dbReference type="InterPro" id="IPR051536">
    <property type="entry name" value="UDG_Type-4/5"/>
</dbReference>
<evidence type="ECO:0000256" key="4">
    <source>
        <dbReference type="ARBA" id="ARBA00022723"/>
    </source>
</evidence>
<accession>E1QFX8</accession>
<evidence type="ECO:0000256" key="5">
    <source>
        <dbReference type="ARBA" id="ARBA00022763"/>
    </source>
</evidence>
<dbReference type="EMBL" id="CP002085">
    <property type="protein sequence ID" value="ADK84588.1"/>
    <property type="molecule type" value="Genomic_DNA"/>
</dbReference>
<dbReference type="PANTHER" id="PTHR33693">
    <property type="entry name" value="TYPE-5 URACIL-DNA GLYCOSYLASE"/>
    <property type="match status" value="1"/>
</dbReference>
<dbReference type="AlphaFoldDB" id="E1QFX8"/>
<dbReference type="Pfam" id="PF03167">
    <property type="entry name" value="UDG"/>
    <property type="match status" value="1"/>
</dbReference>
<evidence type="ECO:0000256" key="9">
    <source>
        <dbReference type="ARBA" id="ARBA00023204"/>
    </source>
</evidence>
<reference evidence="11 12" key="1">
    <citation type="journal article" date="2010" name="Stand. Genomic Sci.">
        <title>Complete genome sequence of Desulfarculus baarsii type strain (2st14).</title>
        <authorList>
            <person name="Sun H."/>
            <person name="Spring S."/>
            <person name="Lapidus A."/>
            <person name="Davenport K."/>
            <person name="Del Rio T.G."/>
            <person name="Tice H."/>
            <person name="Nolan M."/>
            <person name="Copeland A."/>
            <person name="Cheng J.F."/>
            <person name="Lucas S."/>
            <person name="Tapia R."/>
            <person name="Goodwin L."/>
            <person name="Pitluck S."/>
            <person name="Ivanova N."/>
            <person name="Pagani I."/>
            <person name="Mavromatis K."/>
            <person name="Ovchinnikova G."/>
            <person name="Pati A."/>
            <person name="Chen A."/>
            <person name="Palaniappan K."/>
            <person name="Hauser L."/>
            <person name="Chang Y.J."/>
            <person name="Jeffries C.D."/>
            <person name="Detter J.C."/>
            <person name="Han C."/>
            <person name="Rohde M."/>
            <person name="Brambilla E."/>
            <person name="Goker M."/>
            <person name="Woyke T."/>
            <person name="Bristow J."/>
            <person name="Eisen J.A."/>
            <person name="Markowitz V."/>
            <person name="Hugenholtz P."/>
            <person name="Kyrpides N.C."/>
            <person name="Klenk H.P."/>
            <person name="Land M."/>
        </authorList>
    </citation>
    <scope>NUCLEOTIDE SEQUENCE [LARGE SCALE GENOMIC DNA]</scope>
    <source>
        <strain evidence="12">ATCC 33931 / DSM 2075 / LMG 7858 / VKM B-1802 / 2st14</strain>
    </source>
</reference>
<dbReference type="InterPro" id="IPR036895">
    <property type="entry name" value="Uracil-DNA_glycosylase-like_sf"/>
</dbReference>
<dbReference type="RefSeq" id="WP_013258042.1">
    <property type="nucleotide sequence ID" value="NC_014365.1"/>
</dbReference>
<evidence type="ECO:0000256" key="1">
    <source>
        <dbReference type="ARBA" id="ARBA00006521"/>
    </source>
</evidence>
<dbReference type="GO" id="GO:0046872">
    <property type="term" value="F:metal ion binding"/>
    <property type="evidence" value="ECO:0007669"/>
    <property type="project" value="UniProtKB-KW"/>
</dbReference>
<evidence type="ECO:0000256" key="6">
    <source>
        <dbReference type="ARBA" id="ARBA00022801"/>
    </source>
</evidence>
<keyword evidence="9" id="KW-0234">DNA repair</keyword>
<keyword evidence="4" id="KW-0479">Metal-binding</keyword>
<dbReference type="Proteomes" id="UP000009047">
    <property type="component" value="Chromosome"/>
</dbReference>
<dbReference type="NCBIfam" id="TIGR00758">
    <property type="entry name" value="UDG_fam4"/>
    <property type="match status" value="1"/>
</dbReference>
<dbReference type="STRING" id="644282.Deba_1220"/>
<dbReference type="HOGENOM" id="CLU_044815_1_3_7"/>
<dbReference type="GO" id="GO:0006281">
    <property type="term" value="P:DNA repair"/>
    <property type="evidence" value="ECO:0007669"/>
    <property type="project" value="UniProtKB-KW"/>
</dbReference>
<keyword evidence="12" id="KW-1185">Reference proteome</keyword>